<comment type="caution">
    <text evidence="2">The sequence shown here is derived from an EMBL/GenBank/DDBJ whole genome shotgun (WGS) entry which is preliminary data.</text>
</comment>
<dbReference type="GO" id="GO:0008168">
    <property type="term" value="F:methyltransferase activity"/>
    <property type="evidence" value="ECO:0007669"/>
    <property type="project" value="UniProtKB-KW"/>
</dbReference>
<dbReference type="EMBL" id="VCKX01000020">
    <property type="protein sequence ID" value="TMR36972.1"/>
    <property type="molecule type" value="Genomic_DNA"/>
</dbReference>
<keyword evidence="2" id="KW-0489">Methyltransferase</keyword>
<dbReference type="InterPro" id="IPR029063">
    <property type="entry name" value="SAM-dependent_MTases_sf"/>
</dbReference>
<proteinExistence type="predicted"/>
<evidence type="ECO:0000259" key="1">
    <source>
        <dbReference type="Pfam" id="PF13649"/>
    </source>
</evidence>
<sequence>MMLLGPDGTWVSVPSSRVTVLGRGDLVVIQGGAETVISGALTASHELTAAGYAGLLECGVISTFFATDTYFPAMCSRWEARHVLAVLQPRFASPDGDSRVLDVCAGPGRLSLHVLEAGHQLDAIDISEEALDQLRYKAAGAGLSSRLSTFVVDAANFARPDHYAFAYCAANSIKYLGSMSRVQRHLRMIYRSLRAGGAYLIHVGLSVRPGSVTWRGADGRRVDWTVEEPDPRTSEAVERVRVTGPKSASEHVQVQVLLHGADLTAMAEAAGFAIGAMWGEDFTRVPKGELSSSTGNVWALLQK</sequence>
<dbReference type="OrthoDB" id="3172472at2"/>
<dbReference type="CDD" id="cd02440">
    <property type="entry name" value="AdoMet_MTases"/>
    <property type="match status" value="1"/>
</dbReference>
<reference evidence="2 3" key="1">
    <citation type="submission" date="2019-05" db="EMBL/GenBank/DDBJ databases">
        <title>Draft genome sequence of Nonomuraea zeae DSM 100528.</title>
        <authorList>
            <person name="Saricaoglu S."/>
            <person name="Isik K."/>
        </authorList>
    </citation>
    <scope>NUCLEOTIDE SEQUENCE [LARGE SCALE GENOMIC DNA]</scope>
    <source>
        <strain evidence="2 3">DSM 100528</strain>
    </source>
</reference>
<evidence type="ECO:0000313" key="2">
    <source>
        <dbReference type="EMBL" id="TMR36972.1"/>
    </source>
</evidence>
<feature type="domain" description="Methyltransferase" evidence="1">
    <location>
        <begin position="100"/>
        <end position="197"/>
    </location>
</feature>
<organism evidence="2 3">
    <name type="scientific">Nonomuraea zeae</name>
    <dbReference type="NCBI Taxonomy" id="1642303"/>
    <lineage>
        <taxon>Bacteria</taxon>
        <taxon>Bacillati</taxon>
        <taxon>Actinomycetota</taxon>
        <taxon>Actinomycetes</taxon>
        <taxon>Streptosporangiales</taxon>
        <taxon>Streptosporangiaceae</taxon>
        <taxon>Nonomuraea</taxon>
    </lineage>
</organism>
<accession>A0A5S4GW61</accession>
<name>A0A5S4GW61_9ACTN</name>
<dbReference type="Pfam" id="PF13649">
    <property type="entry name" value="Methyltransf_25"/>
    <property type="match status" value="1"/>
</dbReference>
<keyword evidence="2" id="KW-0808">Transferase</keyword>
<dbReference type="InterPro" id="IPR041698">
    <property type="entry name" value="Methyltransf_25"/>
</dbReference>
<dbReference type="Proteomes" id="UP000306628">
    <property type="component" value="Unassembled WGS sequence"/>
</dbReference>
<dbReference type="Gene3D" id="3.40.50.150">
    <property type="entry name" value="Vaccinia Virus protein VP39"/>
    <property type="match status" value="1"/>
</dbReference>
<gene>
    <name evidence="2" type="ORF">ETD85_09485</name>
</gene>
<evidence type="ECO:0000313" key="3">
    <source>
        <dbReference type="Proteomes" id="UP000306628"/>
    </source>
</evidence>
<dbReference type="GO" id="GO:0032259">
    <property type="term" value="P:methylation"/>
    <property type="evidence" value="ECO:0007669"/>
    <property type="project" value="UniProtKB-KW"/>
</dbReference>
<dbReference type="RefSeq" id="WP_138689252.1">
    <property type="nucleotide sequence ID" value="NZ_JBHSAZ010000044.1"/>
</dbReference>
<dbReference type="SUPFAM" id="SSF53335">
    <property type="entry name" value="S-adenosyl-L-methionine-dependent methyltransferases"/>
    <property type="match status" value="1"/>
</dbReference>
<keyword evidence="3" id="KW-1185">Reference proteome</keyword>
<protein>
    <submittedName>
        <fullName evidence="2">Class I SAM-dependent methyltransferase</fullName>
    </submittedName>
</protein>
<dbReference type="AlphaFoldDB" id="A0A5S4GW61"/>